<dbReference type="RefSeq" id="WP_202855692.1">
    <property type="nucleotide sequence ID" value="NZ_JAEUGD010000023.1"/>
</dbReference>
<evidence type="ECO:0000313" key="1">
    <source>
        <dbReference type="EMBL" id="MBL6446148.1"/>
    </source>
</evidence>
<keyword evidence="2" id="KW-1185">Reference proteome</keyword>
<comment type="caution">
    <text evidence="1">The sequence shown here is derived from an EMBL/GenBank/DDBJ whole genome shotgun (WGS) entry which is preliminary data.</text>
</comment>
<dbReference type="Proteomes" id="UP000614216">
    <property type="component" value="Unassembled WGS sequence"/>
</dbReference>
<name>A0A937KDE3_9BACT</name>
<sequence>MYEYGESKSILGFGCIAVLAGLQDVDIKKATFWGCLSGAMDIPPMQNI</sequence>
<evidence type="ECO:0000313" key="2">
    <source>
        <dbReference type="Proteomes" id="UP000614216"/>
    </source>
</evidence>
<gene>
    <name evidence="1" type="ORF">JMN32_07505</name>
</gene>
<proteinExistence type="predicted"/>
<dbReference type="AlphaFoldDB" id="A0A937KDE3"/>
<protein>
    <submittedName>
        <fullName evidence="1">Uncharacterized protein</fullName>
    </submittedName>
</protein>
<dbReference type="EMBL" id="JAEUGD010000023">
    <property type="protein sequence ID" value="MBL6446148.1"/>
    <property type="molecule type" value="Genomic_DNA"/>
</dbReference>
<reference evidence="1" key="1">
    <citation type="submission" date="2021-01" db="EMBL/GenBank/DDBJ databases">
        <title>Fulvivirga kasyanovii gen. nov., sp nov., a novel member of the phylum Bacteroidetes isolated from seawater in a mussel farm.</title>
        <authorList>
            <person name="Zhao L.-H."/>
            <person name="Wang Z.-J."/>
        </authorList>
    </citation>
    <scope>NUCLEOTIDE SEQUENCE</scope>
    <source>
        <strain evidence="1">29W222</strain>
    </source>
</reference>
<accession>A0A937KDE3</accession>
<organism evidence="1 2">
    <name type="scientific">Fulvivirga marina</name>
    <dbReference type="NCBI Taxonomy" id="2494733"/>
    <lineage>
        <taxon>Bacteria</taxon>
        <taxon>Pseudomonadati</taxon>
        <taxon>Bacteroidota</taxon>
        <taxon>Cytophagia</taxon>
        <taxon>Cytophagales</taxon>
        <taxon>Fulvivirgaceae</taxon>
        <taxon>Fulvivirga</taxon>
    </lineage>
</organism>